<evidence type="ECO:0000313" key="4">
    <source>
        <dbReference type="Proteomes" id="UP000184330"/>
    </source>
</evidence>
<keyword evidence="4" id="KW-1185">Reference proteome</keyword>
<reference evidence="3 4" key="1">
    <citation type="submission" date="2016-03" db="EMBL/GenBank/DDBJ databases">
        <authorList>
            <person name="Ploux O."/>
        </authorList>
    </citation>
    <scope>NUCLEOTIDE SEQUENCE [LARGE SCALE GENOMIC DNA]</scope>
    <source>
        <strain evidence="3 4">UAMH 11012</strain>
    </source>
</reference>
<feature type="transmembrane region" description="Helical" evidence="2">
    <location>
        <begin position="168"/>
        <end position="185"/>
    </location>
</feature>
<feature type="transmembrane region" description="Helical" evidence="2">
    <location>
        <begin position="128"/>
        <end position="148"/>
    </location>
</feature>
<evidence type="ECO:0000256" key="2">
    <source>
        <dbReference type="SAM" id="Phobius"/>
    </source>
</evidence>
<evidence type="ECO:0000256" key="1">
    <source>
        <dbReference type="SAM" id="MobiDB-lite"/>
    </source>
</evidence>
<dbReference type="OrthoDB" id="5383650at2759"/>
<keyword evidence="2" id="KW-1133">Transmembrane helix</keyword>
<dbReference type="Proteomes" id="UP000184330">
    <property type="component" value="Unassembled WGS sequence"/>
</dbReference>
<feature type="compositionally biased region" description="Basic and acidic residues" evidence="1">
    <location>
        <begin position="387"/>
        <end position="404"/>
    </location>
</feature>
<dbReference type="EMBL" id="FJOG01000014">
    <property type="protein sequence ID" value="CZR59674.1"/>
    <property type="molecule type" value="Genomic_DNA"/>
</dbReference>
<gene>
    <name evidence="3" type="ORF">PAC_09568</name>
</gene>
<organism evidence="3 4">
    <name type="scientific">Phialocephala subalpina</name>
    <dbReference type="NCBI Taxonomy" id="576137"/>
    <lineage>
        <taxon>Eukaryota</taxon>
        <taxon>Fungi</taxon>
        <taxon>Dikarya</taxon>
        <taxon>Ascomycota</taxon>
        <taxon>Pezizomycotina</taxon>
        <taxon>Leotiomycetes</taxon>
        <taxon>Helotiales</taxon>
        <taxon>Mollisiaceae</taxon>
        <taxon>Phialocephala</taxon>
        <taxon>Phialocephala fortinii species complex</taxon>
    </lineage>
</organism>
<name>A0A1L7X3R4_9HELO</name>
<proteinExistence type="predicted"/>
<feature type="transmembrane region" description="Helical" evidence="2">
    <location>
        <begin position="49"/>
        <end position="65"/>
    </location>
</feature>
<accession>A0A1L7X3R4</accession>
<dbReference type="AlphaFoldDB" id="A0A1L7X3R4"/>
<evidence type="ECO:0000313" key="3">
    <source>
        <dbReference type="EMBL" id="CZR59674.1"/>
    </source>
</evidence>
<sequence>MYDYIGLIFTIDPGLGCISFEALVAFIVTLAVLFAVVRRSKDWPEAIRLHIGLVLLSAWLITHWIDEVISHTDPDVTAYFQIYSMLTHFIRIVSDVLIITGLWRVIIRYDFLRPLKVDLFADTLFSSVLWVLAGIHIVLLTATTGTWLGDVDLDKVNSVARARSAFEVTYTAVQFCAMLVMSIYACSRATERQTGCPYYNKEFTYMSHAAFALLLRSFCEVVIAGQLDRAHRHIFDTQRARDVMYGLFSIYLVWVVAFAVPEKGKEDPLVEKDCSAVAEIKRLIEEKIAEVTDGGKNTAPTMASVLNGIEATLKAQTVPAEGQQEYFMKLNEIARLRKLYGNWEPVYKGGSNTDGQNEVIQLVEKNDRSVAEAQETGVGRMVGRLWHGRDKQKEPVGDTPRETV</sequence>
<protein>
    <recommendedName>
        <fullName evidence="5">Integral membrane protein</fullName>
    </recommendedName>
</protein>
<feature type="transmembrane region" description="Helical" evidence="2">
    <location>
        <begin position="20"/>
        <end position="37"/>
    </location>
</feature>
<feature type="transmembrane region" description="Helical" evidence="2">
    <location>
        <begin position="243"/>
        <end position="260"/>
    </location>
</feature>
<feature type="transmembrane region" description="Helical" evidence="2">
    <location>
        <begin position="85"/>
        <end position="107"/>
    </location>
</feature>
<feature type="region of interest" description="Disordered" evidence="1">
    <location>
        <begin position="385"/>
        <end position="404"/>
    </location>
</feature>
<keyword evidence="2" id="KW-0812">Transmembrane</keyword>
<evidence type="ECO:0008006" key="5">
    <source>
        <dbReference type="Google" id="ProtNLM"/>
    </source>
</evidence>
<keyword evidence="2" id="KW-0472">Membrane</keyword>